<dbReference type="AlphaFoldDB" id="A0A9W7ZVF2"/>
<dbReference type="OrthoDB" id="1601at2759"/>
<evidence type="ECO:0000256" key="1">
    <source>
        <dbReference type="ARBA" id="ARBA00004477"/>
    </source>
</evidence>
<keyword evidence="6" id="KW-0256">Endoplasmic reticulum</keyword>
<dbReference type="GO" id="GO:0005789">
    <property type="term" value="C:endoplasmic reticulum membrane"/>
    <property type="evidence" value="ECO:0007669"/>
    <property type="project" value="UniProtKB-SubCell"/>
</dbReference>
<evidence type="ECO:0000256" key="6">
    <source>
        <dbReference type="ARBA" id="ARBA00022824"/>
    </source>
</evidence>
<comment type="similarity">
    <text evidence="2">Belongs to the nucleotide-sugar transporter family. SLC35B subfamily.</text>
</comment>
<keyword evidence="8 11" id="KW-0472">Membrane</keyword>
<feature type="transmembrane region" description="Helical" evidence="11">
    <location>
        <begin position="195"/>
        <end position="214"/>
    </location>
</feature>
<comment type="caution">
    <text evidence="12">The sequence shown here is derived from an EMBL/GenBank/DDBJ whole genome shotgun (WGS) entry which is preliminary data.</text>
</comment>
<evidence type="ECO:0000256" key="10">
    <source>
        <dbReference type="SAM" id="MobiDB-lite"/>
    </source>
</evidence>
<feature type="transmembrane region" description="Helical" evidence="11">
    <location>
        <begin position="126"/>
        <end position="145"/>
    </location>
</feature>
<keyword evidence="7 11" id="KW-1133">Transmembrane helix</keyword>
<dbReference type="Proteomes" id="UP001150569">
    <property type="component" value="Unassembled WGS sequence"/>
</dbReference>
<evidence type="ECO:0000256" key="3">
    <source>
        <dbReference type="ARBA" id="ARBA00022448"/>
    </source>
</evidence>
<keyword evidence="13" id="KW-1185">Reference proteome</keyword>
<dbReference type="GO" id="GO:0005460">
    <property type="term" value="F:UDP-glucose transmembrane transporter activity"/>
    <property type="evidence" value="ECO:0007669"/>
    <property type="project" value="TreeGrafter"/>
</dbReference>
<organism evidence="12 13">
    <name type="scientific">Tieghemiomyces parasiticus</name>
    <dbReference type="NCBI Taxonomy" id="78921"/>
    <lineage>
        <taxon>Eukaryota</taxon>
        <taxon>Fungi</taxon>
        <taxon>Fungi incertae sedis</taxon>
        <taxon>Zoopagomycota</taxon>
        <taxon>Kickxellomycotina</taxon>
        <taxon>Dimargaritomycetes</taxon>
        <taxon>Dimargaritales</taxon>
        <taxon>Dimargaritaceae</taxon>
        <taxon>Tieghemiomyces</taxon>
    </lineage>
</organism>
<feature type="transmembrane region" description="Helical" evidence="11">
    <location>
        <begin position="157"/>
        <end position="174"/>
    </location>
</feature>
<evidence type="ECO:0000256" key="5">
    <source>
        <dbReference type="ARBA" id="ARBA00022692"/>
    </source>
</evidence>
<evidence type="ECO:0000256" key="2">
    <source>
        <dbReference type="ARBA" id="ARBA00010694"/>
    </source>
</evidence>
<evidence type="ECO:0000256" key="11">
    <source>
        <dbReference type="SAM" id="Phobius"/>
    </source>
</evidence>
<feature type="transmembrane region" description="Helical" evidence="11">
    <location>
        <begin position="262"/>
        <end position="284"/>
    </location>
</feature>
<evidence type="ECO:0000256" key="4">
    <source>
        <dbReference type="ARBA" id="ARBA00022597"/>
    </source>
</evidence>
<proteinExistence type="inferred from homology"/>
<dbReference type="EMBL" id="JANBPT010000542">
    <property type="protein sequence ID" value="KAJ1917429.1"/>
    <property type="molecule type" value="Genomic_DNA"/>
</dbReference>
<dbReference type="PANTHER" id="PTHR10778">
    <property type="entry name" value="SOLUTE CARRIER FAMILY 35 MEMBER B"/>
    <property type="match status" value="1"/>
</dbReference>
<evidence type="ECO:0000313" key="12">
    <source>
        <dbReference type="EMBL" id="KAJ1917429.1"/>
    </source>
</evidence>
<dbReference type="PANTHER" id="PTHR10778:SF10">
    <property type="entry name" value="SOLUTE CARRIER FAMILY 35 MEMBER B1"/>
    <property type="match status" value="1"/>
</dbReference>
<dbReference type="InterPro" id="IPR037185">
    <property type="entry name" value="EmrE-like"/>
</dbReference>
<evidence type="ECO:0000256" key="8">
    <source>
        <dbReference type="ARBA" id="ARBA00023136"/>
    </source>
</evidence>
<feature type="transmembrane region" description="Helical" evidence="11">
    <location>
        <begin position="290"/>
        <end position="308"/>
    </location>
</feature>
<dbReference type="Pfam" id="PF08449">
    <property type="entry name" value="UAA"/>
    <property type="match status" value="1"/>
</dbReference>
<evidence type="ECO:0000256" key="9">
    <source>
        <dbReference type="ARBA" id="ARBA00041103"/>
    </source>
</evidence>
<keyword evidence="5 11" id="KW-0812">Transmembrane</keyword>
<protein>
    <recommendedName>
        <fullName evidence="9">UDP-galactose transporter homolog 1</fullName>
    </recommendedName>
</protein>
<comment type="subcellular location">
    <subcellularLocation>
        <location evidence="1">Endoplasmic reticulum membrane</location>
        <topology evidence="1">Multi-pass membrane protein</topology>
    </subcellularLocation>
</comment>
<name>A0A9W7ZVF2_9FUNG</name>
<accession>A0A9W7ZVF2</accession>
<dbReference type="GO" id="GO:0000139">
    <property type="term" value="C:Golgi membrane"/>
    <property type="evidence" value="ECO:0007669"/>
    <property type="project" value="TreeGrafter"/>
</dbReference>
<feature type="transmembrane region" description="Helical" evidence="11">
    <location>
        <begin position="234"/>
        <end position="255"/>
    </location>
</feature>
<keyword evidence="4" id="KW-0762">Sugar transport</keyword>
<dbReference type="SUPFAM" id="SSF103481">
    <property type="entry name" value="Multidrug resistance efflux transporter EmrE"/>
    <property type="match status" value="1"/>
</dbReference>
<feature type="transmembrane region" description="Helical" evidence="11">
    <location>
        <begin position="35"/>
        <end position="57"/>
    </location>
</feature>
<dbReference type="GO" id="GO:0005459">
    <property type="term" value="F:UDP-galactose transmembrane transporter activity"/>
    <property type="evidence" value="ECO:0007669"/>
    <property type="project" value="TreeGrafter"/>
</dbReference>
<dbReference type="InterPro" id="IPR013657">
    <property type="entry name" value="SCL35B1-4/HUT1"/>
</dbReference>
<evidence type="ECO:0000256" key="7">
    <source>
        <dbReference type="ARBA" id="ARBA00022989"/>
    </source>
</evidence>
<feature type="region of interest" description="Disordered" evidence="10">
    <location>
        <begin position="345"/>
        <end position="370"/>
    </location>
</feature>
<reference evidence="12" key="1">
    <citation type="submission" date="2022-07" db="EMBL/GenBank/DDBJ databases">
        <title>Phylogenomic reconstructions and comparative analyses of Kickxellomycotina fungi.</title>
        <authorList>
            <person name="Reynolds N.K."/>
            <person name="Stajich J.E."/>
            <person name="Barry K."/>
            <person name="Grigoriev I.V."/>
            <person name="Crous P."/>
            <person name="Smith M.E."/>
        </authorList>
    </citation>
    <scope>NUCLEOTIDE SEQUENCE</scope>
    <source>
        <strain evidence="12">RSA 861</strain>
    </source>
</reference>
<keyword evidence="3" id="KW-0813">Transport</keyword>
<evidence type="ECO:0000313" key="13">
    <source>
        <dbReference type="Proteomes" id="UP001150569"/>
    </source>
</evidence>
<sequence>MYDLLLCVAGIYACFLSWGVLQERVSTTPYEGQRFRYFIFLNLIQSLIGATVAAGYLRLRGERLSRPPAALLRRYAQAALTNALASPFGYMALKHIDYPTLTLTKSCKLVPVVVMNALLYRRRFPFYKYVTVFLVTLGVSGFMLLQSAGGKAGAKGAATSSAWGLLLVLVNLLMDGATNSTQDQIFHEFRGVTGQHMMFFMNVLGAASMALWLLNPWNPELASAVAFTLQYPAVWRDLLLFSLCGALGQCFIFYTLSRFGSLTLVTVTVTRKLFTMLLSVFWFGHELSPGQWGSVAVVFAGIGLEALVKRREKLQQIAAASAAKKADVSTTVKPKAPHDEKLDAAWGTTAAKVGQDKPGQLRTRRTPRKL</sequence>
<gene>
    <name evidence="12" type="primary">HUT1_3</name>
    <name evidence="12" type="ORF">IWQ60_007785</name>
</gene>